<name>A0ABR9P039_9ACTN</name>
<dbReference type="EMBL" id="JADBGI010000001">
    <property type="protein sequence ID" value="MBE2997192.1"/>
    <property type="molecule type" value="Genomic_DNA"/>
</dbReference>
<organism evidence="2 3">
    <name type="scientific">Nocardiopsis coralli</name>
    <dbReference type="NCBI Taxonomy" id="2772213"/>
    <lineage>
        <taxon>Bacteria</taxon>
        <taxon>Bacillati</taxon>
        <taxon>Actinomycetota</taxon>
        <taxon>Actinomycetes</taxon>
        <taxon>Streptosporangiales</taxon>
        <taxon>Nocardiopsidaceae</taxon>
        <taxon>Nocardiopsis</taxon>
    </lineage>
</organism>
<accession>A0ABR9P039</accession>
<evidence type="ECO:0000313" key="3">
    <source>
        <dbReference type="Proteomes" id="UP000806528"/>
    </source>
</evidence>
<sequence>MADEAPKDRDDLVQMVIDVLCAYLRVPYTPAPGPLPDHATAEQAQSHDERDLDFAALREVRHTIIRIIGNRLREEPRWRGKNYDFTGTVFDGGDFSRAHFTGGTVSFLGAHFTDGADTGGKVSFSDALFTGAEVSFSNAHFTVGSMPFLRGLVNFSSASGTCPSGLLQAAKEGDFSAVVLPKQWQPTADEGDGQERGQPPANEEPGH</sequence>
<protein>
    <submittedName>
        <fullName evidence="2">Pentapeptide repeat-containing protein</fullName>
    </submittedName>
</protein>
<proteinExistence type="predicted"/>
<gene>
    <name evidence="2" type="ORF">IDM40_00535</name>
</gene>
<evidence type="ECO:0000313" key="2">
    <source>
        <dbReference type="EMBL" id="MBE2997192.1"/>
    </source>
</evidence>
<reference evidence="2 3" key="1">
    <citation type="submission" date="2020-09" db="EMBL/GenBank/DDBJ databases">
        <title>Diversity and distribution of actinomycetes associated with coral in the coast of Hainan.</title>
        <authorList>
            <person name="Li F."/>
        </authorList>
    </citation>
    <scope>NUCLEOTIDE SEQUENCE [LARGE SCALE GENOMIC DNA]</scope>
    <source>
        <strain evidence="2 3">HNM0947</strain>
    </source>
</reference>
<evidence type="ECO:0000256" key="1">
    <source>
        <dbReference type="SAM" id="MobiDB-lite"/>
    </source>
</evidence>
<keyword evidence="3" id="KW-1185">Reference proteome</keyword>
<dbReference type="Proteomes" id="UP000806528">
    <property type="component" value="Unassembled WGS sequence"/>
</dbReference>
<comment type="caution">
    <text evidence="2">The sequence shown here is derived from an EMBL/GenBank/DDBJ whole genome shotgun (WGS) entry which is preliminary data.</text>
</comment>
<dbReference type="RefSeq" id="WP_193119854.1">
    <property type="nucleotide sequence ID" value="NZ_JADBGI010000001.1"/>
</dbReference>
<feature type="region of interest" description="Disordered" evidence="1">
    <location>
        <begin position="180"/>
        <end position="207"/>
    </location>
</feature>
<dbReference type="Gene3D" id="2.160.20.80">
    <property type="entry name" value="E3 ubiquitin-protein ligase SopA"/>
    <property type="match status" value="1"/>
</dbReference>